<comment type="subcellular location">
    <subcellularLocation>
        <location evidence="1 6">Cytoplasm</location>
        <location evidence="1 6">Cytoskeleton</location>
    </subcellularLocation>
</comment>
<dbReference type="GO" id="GO:0051015">
    <property type="term" value="F:actin filament binding"/>
    <property type="evidence" value="ECO:0007669"/>
    <property type="project" value="TreeGrafter"/>
</dbReference>
<dbReference type="InterPro" id="IPR008384">
    <property type="entry name" value="ARPC4"/>
</dbReference>
<evidence type="ECO:0000256" key="6">
    <source>
        <dbReference type="PIRNR" id="PIRNR039100"/>
    </source>
</evidence>
<keyword evidence="5 6" id="KW-0206">Cytoskeleton</keyword>
<dbReference type="GO" id="GO:0030041">
    <property type="term" value="P:actin filament polymerization"/>
    <property type="evidence" value="ECO:0007669"/>
    <property type="project" value="UniProtKB-UniRule"/>
</dbReference>
<dbReference type="PANTHER" id="PTHR22629:SF0">
    <property type="entry name" value="ACTIN-RELATED PROTEIN 2_3 COMPLEX SUBUNIT 4"/>
    <property type="match status" value="1"/>
</dbReference>
<evidence type="ECO:0000313" key="7">
    <source>
        <dbReference type="EMBL" id="KAG9391182.1"/>
    </source>
</evidence>
<accession>A0A8J6B6T5</accession>
<evidence type="ECO:0000256" key="4">
    <source>
        <dbReference type="ARBA" id="ARBA00023203"/>
    </source>
</evidence>
<protein>
    <recommendedName>
        <fullName evidence="6">Actin-related protein 2/3 complex subunit 4</fullName>
    </recommendedName>
</protein>
<evidence type="ECO:0000256" key="3">
    <source>
        <dbReference type="ARBA" id="ARBA00022490"/>
    </source>
</evidence>
<dbReference type="SUPFAM" id="SSF69645">
    <property type="entry name" value="Arp2/3 complex subunits"/>
    <property type="match status" value="1"/>
</dbReference>
<dbReference type="PIRSF" id="PIRSF039100">
    <property type="entry name" value="ARPC4"/>
    <property type="match status" value="1"/>
</dbReference>
<dbReference type="OrthoDB" id="336240at2759"/>
<reference evidence="7" key="1">
    <citation type="submission" date="2021-05" db="EMBL/GenBank/DDBJ databases">
        <title>A free-living protist that lacks canonical eukaryotic 1 DNA replication and segregation systems.</title>
        <authorList>
            <person name="Salas-Leiva D.E."/>
            <person name="Tromer E.C."/>
            <person name="Curtis B.A."/>
            <person name="Jerlstrom-Hultqvist J."/>
            <person name="Kolisko M."/>
            <person name="Yi Z."/>
            <person name="Salas-Leiva J.S."/>
            <person name="Gallot-Lavallee L."/>
            <person name="Kops G.J.P.L."/>
            <person name="Archibald J.M."/>
            <person name="Simpson A.G.B."/>
            <person name="Roger A.J."/>
        </authorList>
    </citation>
    <scope>NUCLEOTIDE SEQUENCE</scope>
    <source>
        <strain evidence="7">BICM</strain>
    </source>
</reference>
<evidence type="ECO:0000256" key="5">
    <source>
        <dbReference type="ARBA" id="ARBA00023212"/>
    </source>
</evidence>
<evidence type="ECO:0000256" key="2">
    <source>
        <dbReference type="ARBA" id="ARBA00005919"/>
    </source>
</evidence>
<name>A0A8J6B6T5_9EUKA</name>
<comment type="caution">
    <text evidence="7">The sequence shown here is derived from an EMBL/GenBank/DDBJ whole genome shotgun (WGS) entry which is preliminary data.</text>
</comment>
<organism evidence="7 8">
    <name type="scientific">Carpediemonas membranifera</name>
    <dbReference type="NCBI Taxonomy" id="201153"/>
    <lineage>
        <taxon>Eukaryota</taxon>
        <taxon>Metamonada</taxon>
        <taxon>Carpediemonas-like organisms</taxon>
        <taxon>Carpediemonas</taxon>
    </lineage>
</organism>
<keyword evidence="8" id="KW-1185">Reference proteome</keyword>
<dbReference type="EMBL" id="JAHDYR010000062">
    <property type="protein sequence ID" value="KAG9391182.1"/>
    <property type="molecule type" value="Genomic_DNA"/>
</dbReference>
<dbReference type="PANTHER" id="PTHR22629">
    <property type="entry name" value="ARP2/3 COMPLEX 20 KD SUBUNIT"/>
    <property type="match status" value="1"/>
</dbReference>
<sequence>MNKQAFIQTVRETLDAALCIENFPSQIVERHNKPEVETRMNPELILNPVTICRTIHEKVFIEPSVNSVRISIKLKFLDEIDRILVDKFCSWLMKRAEMFGILRRVPVEGYSISLLIENKHVEAKARAKVVNFVVQFLEEIDKEISEMKLDVNSRARVVATQFHQSLLV</sequence>
<keyword evidence="3 6" id="KW-0963">Cytoplasm</keyword>
<evidence type="ECO:0000313" key="8">
    <source>
        <dbReference type="Proteomes" id="UP000717585"/>
    </source>
</evidence>
<dbReference type="GO" id="GO:0005885">
    <property type="term" value="C:Arp2/3 protein complex"/>
    <property type="evidence" value="ECO:0007669"/>
    <property type="project" value="UniProtKB-UniRule"/>
</dbReference>
<gene>
    <name evidence="7" type="ORF">J8273_7456</name>
</gene>
<dbReference type="Pfam" id="PF05856">
    <property type="entry name" value="ARPC4"/>
    <property type="match status" value="1"/>
</dbReference>
<evidence type="ECO:0000256" key="1">
    <source>
        <dbReference type="ARBA" id="ARBA00004245"/>
    </source>
</evidence>
<comment type="function">
    <text evidence="6">Functions as actin-binding component of the Arp2/3 complex which is involved in regulation of actin polymerization and together with an activating nucleation-promoting factor (NPF) mediates the formation of branched actin networks. Seems to contact the mother actin filament.</text>
</comment>
<dbReference type="Gene3D" id="3.30.1460.20">
    <property type="match status" value="1"/>
</dbReference>
<proteinExistence type="inferred from homology"/>
<keyword evidence="4 6" id="KW-0009">Actin-binding</keyword>
<dbReference type="AlphaFoldDB" id="A0A8J6B6T5"/>
<comment type="similarity">
    <text evidence="2 6">Belongs to the ARPC4 family.</text>
</comment>
<dbReference type="GO" id="GO:0034314">
    <property type="term" value="P:Arp2/3 complex-mediated actin nucleation"/>
    <property type="evidence" value="ECO:0007669"/>
    <property type="project" value="UniProtKB-UniRule"/>
</dbReference>
<dbReference type="Proteomes" id="UP000717585">
    <property type="component" value="Unassembled WGS sequence"/>
</dbReference>
<dbReference type="InterPro" id="IPR034666">
    <property type="entry name" value="ARPC2/4"/>
</dbReference>